<dbReference type="AlphaFoldDB" id="A0A5N5GL05"/>
<dbReference type="PANTHER" id="PTHR31286">
    <property type="entry name" value="GLYCINE-RICH CELL WALL STRUCTURAL PROTEIN 1.8-LIKE"/>
    <property type="match status" value="1"/>
</dbReference>
<dbReference type="InterPro" id="IPR040256">
    <property type="entry name" value="At4g02000-like"/>
</dbReference>
<evidence type="ECO:0000313" key="2">
    <source>
        <dbReference type="EMBL" id="KAB2616245.1"/>
    </source>
</evidence>
<dbReference type="PANTHER" id="PTHR31286:SF99">
    <property type="entry name" value="DUF4283 DOMAIN-CONTAINING PROTEIN"/>
    <property type="match status" value="1"/>
</dbReference>
<protein>
    <submittedName>
        <fullName evidence="2">Uncharacterized protein</fullName>
    </submittedName>
</protein>
<dbReference type="EMBL" id="SMOL01000402">
    <property type="protein sequence ID" value="KAB2616245.1"/>
    <property type="molecule type" value="Genomic_DNA"/>
</dbReference>
<name>A0A5N5GL05_9ROSA</name>
<gene>
    <name evidence="2" type="ORF">D8674_022833</name>
</gene>
<reference evidence="2 3" key="1">
    <citation type="submission" date="2019-09" db="EMBL/GenBank/DDBJ databases">
        <authorList>
            <person name="Ou C."/>
        </authorList>
    </citation>
    <scope>NUCLEOTIDE SEQUENCE [LARGE SCALE GENOMIC DNA]</scope>
    <source>
        <strain evidence="2">S2</strain>
        <tissue evidence="2">Leaf</tissue>
    </source>
</reference>
<evidence type="ECO:0000313" key="3">
    <source>
        <dbReference type="Proteomes" id="UP000327157"/>
    </source>
</evidence>
<comment type="caution">
    <text evidence="2">The sequence shown here is derived from an EMBL/GenBank/DDBJ whole genome shotgun (WGS) entry which is preliminary data.</text>
</comment>
<reference evidence="2 3" key="3">
    <citation type="submission" date="2019-11" db="EMBL/GenBank/DDBJ databases">
        <title>A de novo genome assembly of a pear dwarfing rootstock.</title>
        <authorList>
            <person name="Wang F."/>
            <person name="Wang J."/>
            <person name="Li S."/>
            <person name="Zhang Y."/>
            <person name="Fang M."/>
            <person name="Ma L."/>
            <person name="Zhao Y."/>
            <person name="Jiang S."/>
        </authorList>
    </citation>
    <scope>NUCLEOTIDE SEQUENCE [LARGE SCALE GENOMIC DNA]</scope>
    <source>
        <strain evidence="2">S2</strain>
        <tissue evidence="2">Leaf</tissue>
    </source>
</reference>
<reference evidence="3" key="2">
    <citation type="submission" date="2019-10" db="EMBL/GenBank/DDBJ databases">
        <title>A de novo genome assembly of a pear dwarfing rootstock.</title>
        <authorList>
            <person name="Wang F."/>
            <person name="Wang J."/>
            <person name="Li S."/>
            <person name="Zhang Y."/>
            <person name="Fang M."/>
            <person name="Ma L."/>
            <person name="Zhao Y."/>
            <person name="Jiang S."/>
        </authorList>
    </citation>
    <scope>NUCLEOTIDE SEQUENCE [LARGE SCALE GENOMIC DNA]</scope>
</reference>
<dbReference type="Proteomes" id="UP000327157">
    <property type="component" value="Chromosome 3"/>
</dbReference>
<evidence type="ECO:0000256" key="1">
    <source>
        <dbReference type="SAM" id="MobiDB-lite"/>
    </source>
</evidence>
<dbReference type="OrthoDB" id="1926761at2759"/>
<feature type="region of interest" description="Disordered" evidence="1">
    <location>
        <begin position="318"/>
        <end position="345"/>
    </location>
</feature>
<sequence>MVAARWVFPQDGCARWYAIEFTDEEELEFALDNRPWYVRGQIFHMERWNIHFWDIEFISNVRVWLRIPRVPVQYRDAEILEVITPPGNFIRVDETTMYGLNGLFVRVLLEVDLRLPLERILVVNDDEECHLLLSYEKLFEVCFYYGRKHSERHSCPADYDNNGCLLVDKIFEDEPLICPADFPVSEETKNELQDGVMLLFPQPTLVDEFSSAEGDVQARGDNTQEHHMEDEGWTVVPVRWARNNNKGNRIWVSRADLVSKWCPMVDGGYVSGTVGGKSDAAELANVNSSKGKSVNEVIDLETGDEVFMETEDGEFEQVQLGGNRKRIRREAKGGEGPSYNLEDVD</sequence>
<keyword evidence="3" id="KW-1185">Reference proteome</keyword>
<accession>A0A5N5GL05</accession>
<proteinExistence type="predicted"/>
<organism evidence="2 3">
    <name type="scientific">Pyrus ussuriensis x Pyrus communis</name>
    <dbReference type="NCBI Taxonomy" id="2448454"/>
    <lineage>
        <taxon>Eukaryota</taxon>
        <taxon>Viridiplantae</taxon>
        <taxon>Streptophyta</taxon>
        <taxon>Embryophyta</taxon>
        <taxon>Tracheophyta</taxon>
        <taxon>Spermatophyta</taxon>
        <taxon>Magnoliopsida</taxon>
        <taxon>eudicotyledons</taxon>
        <taxon>Gunneridae</taxon>
        <taxon>Pentapetalae</taxon>
        <taxon>rosids</taxon>
        <taxon>fabids</taxon>
        <taxon>Rosales</taxon>
        <taxon>Rosaceae</taxon>
        <taxon>Amygdaloideae</taxon>
        <taxon>Maleae</taxon>
        <taxon>Pyrus</taxon>
    </lineage>
</organism>